<evidence type="ECO:0000313" key="1">
    <source>
        <dbReference type="EMBL" id="OCK79718.1"/>
    </source>
</evidence>
<organism evidence="1 2">
    <name type="scientific">Lepidopterella palustris CBS 459.81</name>
    <dbReference type="NCBI Taxonomy" id="1314670"/>
    <lineage>
        <taxon>Eukaryota</taxon>
        <taxon>Fungi</taxon>
        <taxon>Dikarya</taxon>
        <taxon>Ascomycota</taxon>
        <taxon>Pezizomycotina</taxon>
        <taxon>Dothideomycetes</taxon>
        <taxon>Pleosporomycetidae</taxon>
        <taxon>Mytilinidiales</taxon>
        <taxon>Argynnaceae</taxon>
        <taxon>Lepidopterella</taxon>
    </lineage>
</organism>
<gene>
    <name evidence="1" type="ORF">K432DRAFT_59846</name>
</gene>
<sequence length="76" mass="8367">MPHADHGQGASQYRISLLVGGSSKNPYVARILKDEEFEAAVEGGWWESASKDHTTIRLNERPEADTKIIQNSCGVL</sequence>
<keyword evidence="2" id="KW-1185">Reference proteome</keyword>
<proteinExistence type="predicted"/>
<evidence type="ECO:0000313" key="2">
    <source>
        <dbReference type="Proteomes" id="UP000250266"/>
    </source>
</evidence>
<dbReference type="AlphaFoldDB" id="A0A8E2E9G6"/>
<dbReference type="EMBL" id="KV744991">
    <property type="protein sequence ID" value="OCK79718.1"/>
    <property type="molecule type" value="Genomic_DNA"/>
</dbReference>
<reference evidence="1 2" key="1">
    <citation type="journal article" date="2016" name="Nat. Commun.">
        <title>Ectomycorrhizal ecology is imprinted in the genome of the dominant symbiotic fungus Cenococcum geophilum.</title>
        <authorList>
            <consortium name="DOE Joint Genome Institute"/>
            <person name="Peter M."/>
            <person name="Kohler A."/>
            <person name="Ohm R.A."/>
            <person name="Kuo A."/>
            <person name="Krutzmann J."/>
            <person name="Morin E."/>
            <person name="Arend M."/>
            <person name="Barry K.W."/>
            <person name="Binder M."/>
            <person name="Choi C."/>
            <person name="Clum A."/>
            <person name="Copeland A."/>
            <person name="Grisel N."/>
            <person name="Haridas S."/>
            <person name="Kipfer T."/>
            <person name="LaButti K."/>
            <person name="Lindquist E."/>
            <person name="Lipzen A."/>
            <person name="Maire R."/>
            <person name="Meier B."/>
            <person name="Mihaltcheva S."/>
            <person name="Molinier V."/>
            <person name="Murat C."/>
            <person name="Poggeler S."/>
            <person name="Quandt C.A."/>
            <person name="Sperisen C."/>
            <person name="Tritt A."/>
            <person name="Tisserant E."/>
            <person name="Crous P.W."/>
            <person name="Henrissat B."/>
            <person name="Nehls U."/>
            <person name="Egli S."/>
            <person name="Spatafora J.W."/>
            <person name="Grigoriev I.V."/>
            <person name="Martin F.M."/>
        </authorList>
    </citation>
    <scope>NUCLEOTIDE SEQUENCE [LARGE SCALE GENOMIC DNA]</scope>
    <source>
        <strain evidence="1 2">CBS 459.81</strain>
    </source>
</reference>
<accession>A0A8E2E9G6</accession>
<dbReference type="Proteomes" id="UP000250266">
    <property type="component" value="Unassembled WGS sequence"/>
</dbReference>
<protein>
    <submittedName>
        <fullName evidence="1">Uncharacterized protein</fullName>
    </submittedName>
</protein>
<name>A0A8E2E9G6_9PEZI</name>